<dbReference type="SUPFAM" id="SSF50249">
    <property type="entry name" value="Nucleic acid-binding proteins"/>
    <property type="match status" value="1"/>
</dbReference>
<gene>
    <name evidence="5" type="primary">cspA</name>
    <name evidence="5" type="ORF">LOOC260_113700</name>
</gene>
<dbReference type="CDD" id="cd04458">
    <property type="entry name" value="CSP_CDS"/>
    <property type="match status" value="1"/>
</dbReference>
<accession>A0A0A1GZL1</accession>
<keyword evidence="2" id="KW-0963">Cytoplasm</keyword>
<dbReference type="InterPro" id="IPR012340">
    <property type="entry name" value="NA-bd_OB-fold"/>
</dbReference>
<dbReference type="AlphaFoldDB" id="A0A0A1GZL1"/>
<organism evidence="5 6">
    <name type="scientific">Paucilactobacillus hokkaidonensis JCM 18461</name>
    <dbReference type="NCBI Taxonomy" id="1291742"/>
    <lineage>
        <taxon>Bacteria</taxon>
        <taxon>Bacillati</taxon>
        <taxon>Bacillota</taxon>
        <taxon>Bacilli</taxon>
        <taxon>Lactobacillales</taxon>
        <taxon>Lactobacillaceae</taxon>
        <taxon>Paucilactobacillus</taxon>
    </lineage>
</organism>
<dbReference type="InterPro" id="IPR012156">
    <property type="entry name" value="Cold_shock_CspA"/>
</dbReference>
<sequence length="72" mass="7778">MLRGTVKNFDGKKGFGFIEVENEPDVFVHFSGIEGAGHKELVAGQKVELVVAKGIRGPQAAHVTVIDDQEDD</sequence>
<evidence type="ECO:0000256" key="1">
    <source>
        <dbReference type="ARBA" id="ARBA00004496"/>
    </source>
</evidence>
<proteinExistence type="predicted"/>
<evidence type="ECO:0000313" key="6">
    <source>
        <dbReference type="Proteomes" id="UP000031620"/>
    </source>
</evidence>
<comment type="subcellular location">
    <subcellularLocation>
        <location evidence="1 3">Cytoplasm</location>
    </subcellularLocation>
</comment>
<dbReference type="InterPro" id="IPR011129">
    <property type="entry name" value="CSD"/>
</dbReference>
<evidence type="ECO:0000259" key="4">
    <source>
        <dbReference type="PROSITE" id="PS51857"/>
    </source>
</evidence>
<evidence type="ECO:0000256" key="2">
    <source>
        <dbReference type="ARBA" id="ARBA00022490"/>
    </source>
</evidence>
<dbReference type="PROSITE" id="PS51857">
    <property type="entry name" value="CSD_2"/>
    <property type="match status" value="1"/>
</dbReference>
<evidence type="ECO:0000256" key="3">
    <source>
        <dbReference type="RuleBase" id="RU000408"/>
    </source>
</evidence>
<dbReference type="InterPro" id="IPR002059">
    <property type="entry name" value="CSP_DNA-bd"/>
</dbReference>
<dbReference type="PROSITE" id="PS00352">
    <property type="entry name" value="CSD_1"/>
    <property type="match status" value="1"/>
</dbReference>
<dbReference type="HOGENOM" id="CLU_117621_6_1_9"/>
<dbReference type="PANTHER" id="PTHR11544">
    <property type="entry name" value="COLD SHOCK DOMAIN CONTAINING PROTEINS"/>
    <property type="match status" value="1"/>
</dbReference>
<dbReference type="STRING" id="1291742.LOOC260_113700"/>
<evidence type="ECO:0000313" key="5">
    <source>
        <dbReference type="EMBL" id="BAP85906.1"/>
    </source>
</evidence>
<dbReference type="KEGG" id="lho:LOOC260_113700"/>
<dbReference type="PIRSF" id="PIRSF002599">
    <property type="entry name" value="Cold_shock_A"/>
    <property type="match status" value="1"/>
</dbReference>
<dbReference type="GO" id="GO:0003676">
    <property type="term" value="F:nucleic acid binding"/>
    <property type="evidence" value="ECO:0007669"/>
    <property type="project" value="InterPro"/>
</dbReference>
<dbReference type="GO" id="GO:0005737">
    <property type="term" value="C:cytoplasm"/>
    <property type="evidence" value="ECO:0007669"/>
    <property type="project" value="UniProtKB-SubCell"/>
</dbReference>
<dbReference type="SMART" id="SM00357">
    <property type="entry name" value="CSP"/>
    <property type="match status" value="1"/>
</dbReference>
<name>A0A0A1GZL1_9LACO</name>
<dbReference type="Proteomes" id="UP000031620">
    <property type="component" value="Chromosome"/>
</dbReference>
<dbReference type="EMBL" id="AP014680">
    <property type="protein sequence ID" value="BAP85906.1"/>
    <property type="molecule type" value="Genomic_DNA"/>
</dbReference>
<dbReference type="Pfam" id="PF00313">
    <property type="entry name" value="CSD"/>
    <property type="match status" value="1"/>
</dbReference>
<protein>
    <submittedName>
        <fullName evidence="5">Cold shock protein</fullName>
    </submittedName>
</protein>
<dbReference type="InterPro" id="IPR050181">
    <property type="entry name" value="Cold_shock_domain"/>
</dbReference>
<dbReference type="InterPro" id="IPR019844">
    <property type="entry name" value="CSD_CS"/>
</dbReference>
<reference evidence="5 6" key="1">
    <citation type="submission" date="2014-11" db="EMBL/GenBank/DDBJ databases">
        <title>Complete genome sequence and analysis of Lactobacillus hokkaidonensis LOOC260T.</title>
        <authorList>
            <person name="Tanizawa Y."/>
            <person name="Tohno M."/>
            <person name="Kaminuma E."/>
            <person name="Nakamura Y."/>
            <person name="Arita M."/>
        </authorList>
    </citation>
    <scope>NUCLEOTIDE SEQUENCE [LARGE SCALE GENOMIC DNA]</scope>
    <source>
        <strain evidence="5 6">LOOC260</strain>
    </source>
</reference>
<dbReference type="PRINTS" id="PR00050">
    <property type="entry name" value="COLDSHOCK"/>
</dbReference>
<dbReference type="Gene3D" id="2.40.50.140">
    <property type="entry name" value="Nucleic acid-binding proteins"/>
    <property type="match status" value="1"/>
</dbReference>
<feature type="domain" description="CSD" evidence="4">
    <location>
        <begin position="1"/>
        <end position="65"/>
    </location>
</feature>
<dbReference type="RefSeq" id="WP_041093877.1">
    <property type="nucleotide sequence ID" value="NZ_AP014680.1"/>
</dbReference>